<dbReference type="InterPro" id="IPR034768">
    <property type="entry name" value="4FE4S_WBL"/>
</dbReference>
<evidence type="ECO:0000259" key="2">
    <source>
        <dbReference type="PROSITE" id="PS51674"/>
    </source>
</evidence>
<reference evidence="3 4" key="1">
    <citation type="journal article" date="2015" name="Genome Biol. Evol.">
        <title>Characterization of Three Mycobacterium spp. with Potential Use in Bioremediation by Genome Sequencing and Comparative Genomics.</title>
        <authorList>
            <person name="Das S."/>
            <person name="Pettersson B.M."/>
            <person name="Behra P.R."/>
            <person name="Ramesh M."/>
            <person name="Dasgupta S."/>
            <person name="Bhattacharya A."/>
            <person name="Kirsebom L.A."/>
        </authorList>
    </citation>
    <scope>NUCLEOTIDE SEQUENCE [LARGE SCALE GENOMIC DNA]</scope>
    <source>
        <strain evidence="3 4">DSM 43826</strain>
    </source>
</reference>
<dbReference type="AlphaFoldDB" id="A0A0J6VKK2"/>
<comment type="caution">
    <text evidence="3">The sequence shown here is derived from an EMBL/GenBank/DDBJ whole genome shotgun (WGS) entry which is preliminary data.</text>
</comment>
<dbReference type="EMBL" id="JYNL01000064">
    <property type="protein sequence ID" value="KMO70087.1"/>
    <property type="molecule type" value="Genomic_DNA"/>
</dbReference>
<dbReference type="RefSeq" id="WP_048472197.1">
    <property type="nucleotide sequence ID" value="NZ_JYNL01000064.1"/>
</dbReference>
<dbReference type="PATRIC" id="fig|37916.4.peg.4980"/>
<proteinExistence type="predicted"/>
<accession>A0A0J6VKK2</accession>
<evidence type="ECO:0000313" key="3">
    <source>
        <dbReference type="EMBL" id="KMO70087.1"/>
    </source>
</evidence>
<keyword evidence="4" id="KW-1185">Reference proteome</keyword>
<dbReference type="STRING" id="37916.MCHLDSM_04972"/>
<protein>
    <recommendedName>
        <fullName evidence="2">4Fe-4S Wbl-type domain-containing protein</fullName>
    </recommendedName>
</protein>
<feature type="region of interest" description="Disordered" evidence="1">
    <location>
        <begin position="75"/>
        <end position="103"/>
    </location>
</feature>
<name>A0A0J6VKK2_9MYCO</name>
<gene>
    <name evidence="3" type="ORF">MCHLDSM_04972</name>
</gene>
<sequence length="103" mass="11028">MSNTPHDLFAALGLAPALPGARCRGKHHLFDAPSELDREPTDVTAARHAQAIELCRRCTALASCTTWFDSLPKSKRPHGVVAGQINTRSAGRPAGATRKERSA</sequence>
<dbReference type="Proteomes" id="UP000036513">
    <property type="component" value="Unassembled WGS sequence"/>
</dbReference>
<evidence type="ECO:0000256" key="1">
    <source>
        <dbReference type="SAM" id="MobiDB-lite"/>
    </source>
</evidence>
<feature type="domain" description="4Fe-4S Wbl-type" evidence="2">
    <location>
        <begin position="22"/>
        <end position="91"/>
    </location>
</feature>
<dbReference type="PROSITE" id="PS51674">
    <property type="entry name" value="4FE4S_WBL"/>
    <property type="match status" value="1"/>
</dbReference>
<evidence type="ECO:0000313" key="4">
    <source>
        <dbReference type="Proteomes" id="UP000036513"/>
    </source>
</evidence>
<organism evidence="3 4">
    <name type="scientific">Mycolicibacterium chlorophenolicum</name>
    <dbReference type="NCBI Taxonomy" id="37916"/>
    <lineage>
        <taxon>Bacteria</taxon>
        <taxon>Bacillati</taxon>
        <taxon>Actinomycetota</taxon>
        <taxon>Actinomycetes</taxon>
        <taxon>Mycobacteriales</taxon>
        <taxon>Mycobacteriaceae</taxon>
        <taxon>Mycolicibacterium</taxon>
    </lineage>
</organism>